<protein>
    <submittedName>
        <fullName evidence="1">Uncharacterized protein</fullName>
    </submittedName>
</protein>
<gene>
    <name evidence="1" type="primary">gb15335</name>
    <name evidence="1" type="ORF">PR202_gb15335</name>
</gene>
<dbReference type="Proteomes" id="UP001054889">
    <property type="component" value="Unassembled WGS sequence"/>
</dbReference>
<reference evidence="1" key="1">
    <citation type="journal article" date="2018" name="DNA Res.">
        <title>Multiple hybrid de novo genome assembly of finger millet, an orphan allotetraploid crop.</title>
        <authorList>
            <person name="Hatakeyama M."/>
            <person name="Aluri S."/>
            <person name="Balachadran M.T."/>
            <person name="Sivarajan S.R."/>
            <person name="Patrignani A."/>
            <person name="Gruter S."/>
            <person name="Poveda L."/>
            <person name="Shimizu-Inatsugi R."/>
            <person name="Baeten J."/>
            <person name="Francoijs K.J."/>
            <person name="Nataraja K.N."/>
            <person name="Reddy Y.A.N."/>
            <person name="Phadnis S."/>
            <person name="Ravikumar R.L."/>
            <person name="Schlapbach R."/>
            <person name="Sreeman S.M."/>
            <person name="Shimizu K.K."/>
        </authorList>
    </citation>
    <scope>NUCLEOTIDE SEQUENCE</scope>
</reference>
<proteinExistence type="predicted"/>
<dbReference type="PANTHER" id="PTHR46932:SF20">
    <property type="entry name" value="HMA DOMAIN-CONTAINING PROTEIN"/>
    <property type="match status" value="1"/>
</dbReference>
<dbReference type="InterPro" id="IPR042885">
    <property type="entry name" value="HIPP47/16"/>
</dbReference>
<accession>A0AAV5EXJ1</accession>
<sequence length="99" mass="11216">MSMGITGDGKDRLEVIGDDVDSVCLVSCLRKKVGHAEILQVEEVKEKKAEENKQQQQEDPKVIVHQQPYYCYTVGDYHHQPPMPPVVVCDNERSNCSIM</sequence>
<reference evidence="1" key="2">
    <citation type="submission" date="2021-12" db="EMBL/GenBank/DDBJ databases">
        <title>Resequencing data analysis of finger millet.</title>
        <authorList>
            <person name="Hatakeyama M."/>
            <person name="Aluri S."/>
            <person name="Balachadran M.T."/>
            <person name="Sivarajan S.R."/>
            <person name="Poveda L."/>
            <person name="Shimizu-Inatsugi R."/>
            <person name="Schlapbach R."/>
            <person name="Sreeman S.M."/>
            <person name="Shimizu K.K."/>
        </authorList>
    </citation>
    <scope>NUCLEOTIDE SEQUENCE</scope>
</reference>
<dbReference type="Gene3D" id="3.30.70.100">
    <property type="match status" value="1"/>
</dbReference>
<keyword evidence="2" id="KW-1185">Reference proteome</keyword>
<organism evidence="1 2">
    <name type="scientific">Eleusine coracana subsp. coracana</name>
    <dbReference type="NCBI Taxonomy" id="191504"/>
    <lineage>
        <taxon>Eukaryota</taxon>
        <taxon>Viridiplantae</taxon>
        <taxon>Streptophyta</taxon>
        <taxon>Embryophyta</taxon>
        <taxon>Tracheophyta</taxon>
        <taxon>Spermatophyta</taxon>
        <taxon>Magnoliopsida</taxon>
        <taxon>Liliopsida</taxon>
        <taxon>Poales</taxon>
        <taxon>Poaceae</taxon>
        <taxon>PACMAD clade</taxon>
        <taxon>Chloridoideae</taxon>
        <taxon>Cynodonteae</taxon>
        <taxon>Eleusininae</taxon>
        <taxon>Eleusine</taxon>
    </lineage>
</organism>
<evidence type="ECO:0000313" key="2">
    <source>
        <dbReference type="Proteomes" id="UP001054889"/>
    </source>
</evidence>
<comment type="caution">
    <text evidence="1">The sequence shown here is derived from an EMBL/GenBank/DDBJ whole genome shotgun (WGS) entry which is preliminary data.</text>
</comment>
<dbReference type="AlphaFoldDB" id="A0AAV5EXJ1"/>
<dbReference type="EMBL" id="BQKI01000079">
    <property type="protein sequence ID" value="GJN27321.1"/>
    <property type="molecule type" value="Genomic_DNA"/>
</dbReference>
<dbReference type="PANTHER" id="PTHR46932">
    <property type="entry name" value="HEAVY METAL-ASSOCIATED ISOPRENYLATED PLANT PROTEIN 47"/>
    <property type="match status" value="1"/>
</dbReference>
<name>A0AAV5EXJ1_ELECO</name>
<evidence type="ECO:0000313" key="1">
    <source>
        <dbReference type="EMBL" id="GJN27321.1"/>
    </source>
</evidence>